<proteinExistence type="inferred from homology"/>
<evidence type="ECO:0000313" key="7">
    <source>
        <dbReference type="Proteomes" id="UP000678679"/>
    </source>
</evidence>
<feature type="transmembrane region" description="Helical" evidence="4">
    <location>
        <begin position="239"/>
        <end position="258"/>
    </location>
</feature>
<comment type="similarity">
    <text evidence="1">Belongs to the glycosyltransferase 2 family.</text>
</comment>
<protein>
    <submittedName>
        <fullName evidence="6">Glycosyltransferase</fullName>
        <ecNumber evidence="6">2.4.-.-</ecNumber>
    </submittedName>
</protein>
<feature type="transmembrane region" description="Helical" evidence="4">
    <location>
        <begin position="296"/>
        <end position="315"/>
    </location>
</feature>
<dbReference type="Gene3D" id="3.90.550.10">
    <property type="entry name" value="Spore Coat Polysaccharide Biosynthesis Protein SpsA, Chain A"/>
    <property type="match status" value="1"/>
</dbReference>
<dbReference type="InterPro" id="IPR001173">
    <property type="entry name" value="Glyco_trans_2-like"/>
</dbReference>
<dbReference type="AlphaFoldDB" id="A0AAX1N475"/>
<name>A0AAX1N475_9BACT</name>
<evidence type="ECO:0000259" key="5">
    <source>
        <dbReference type="Pfam" id="PF00535"/>
    </source>
</evidence>
<dbReference type="PANTHER" id="PTHR43630">
    <property type="entry name" value="POLY-BETA-1,6-N-ACETYL-D-GLUCOSAMINE SYNTHASE"/>
    <property type="match status" value="1"/>
</dbReference>
<dbReference type="EMBL" id="CP076132">
    <property type="protein sequence ID" value="QWG02311.1"/>
    <property type="molecule type" value="Genomic_DNA"/>
</dbReference>
<keyword evidence="3 6" id="KW-0808">Transferase</keyword>
<keyword evidence="7" id="KW-1185">Reference proteome</keyword>
<evidence type="ECO:0000256" key="4">
    <source>
        <dbReference type="SAM" id="Phobius"/>
    </source>
</evidence>
<gene>
    <name evidence="6" type="ORF">KMW28_01630</name>
</gene>
<dbReference type="EC" id="2.4.-.-" evidence="6"/>
<evidence type="ECO:0000313" key="6">
    <source>
        <dbReference type="EMBL" id="QWG02311.1"/>
    </source>
</evidence>
<dbReference type="InterPro" id="IPR029044">
    <property type="entry name" value="Nucleotide-diphossugar_trans"/>
</dbReference>
<feature type="transmembrane region" description="Helical" evidence="4">
    <location>
        <begin position="264"/>
        <end position="284"/>
    </location>
</feature>
<dbReference type="RefSeq" id="WP_169664766.1">
    <property type="nucleotide sequence ID" value="NZ_CP076132.1"/>
</dbReference>
<feature type="domain" description="Glycosyltransferase 2-like" evidence="5">
    <location>
        <begin position="7"/>
        <end position="174"/>
    </location>
</feature>
<keyword evidence="4" id="KW-0812">Transmembrane</keyword>
<reference evidence="6 7" key="1">
    <citation type="submission" date="2021-05" db="EMBL/GenBank/DDBJ databases">
        <title>Comparative genomic studies on the polysaccharide-degrading batcterial strains of the Flammeovirga genus.</title>
        <authorList>
            <person name="Zewei F."/>
            <person name="Zheng Z."/>
            <person name="Yu L."/>
            <person name="Ruyue G."/>
            <person name="Yanhong M."/>
            <person name="Yuanyuan C."/>
            <person name="Jingyan G."/>
            <person name="Wenjun H."/>
        </authorList>
    </citation>
    <scope>NUCLEOTIDE SEQUENCE [LARGE SCALE GENOMIC DNA]</scope>
    <source>
        <strain evidence="6 7">NBRC:100898</strain>
    </source>
</reference>
<organism evidence="6 7">
    <name type="scientific">Flammeovirga yaeyamensis</name>
    <dbReference type="NCBI Taxonomy" id="367791"/>
    <lineage>
        <taxon>Bacteria</taxon>
        <taxon>Pseudomonadati</taxon>
        <taxon>Bacteroidota</taxon>
        <taxon>Cytophagia</taxon>
        <taxon>Cytophagales</taxon>
        <taxon>Flammeovirgaceae</taxon>
        <taxon>Flammeovirga</taxon>
    </lineage>
</organism>
<dbReference type="PANTHER" id="PTHR43630:SF1">
    <property type="entry name" value="POLY-BETA-1,6-N-ACETYL-D-GLUCOSAMINE SYNTHASE"/>
    <property type="match status" value="1"/>
</dbReference>
<dbReference type="GO" id="GO:0016757">
    <property type="term" value="F:glycosyltransferase activity"/>
    <property type="evidence" value="ECO:0007669"/>
    <property type="project" value="UniProtKB-KW"/>
</dbReference>
<dbReference type="SUPFAM" id="SSF53448">
    <property type="entry name" value="Nucleotide-diphospho-sugar transferases"/>
    <property type="match status" value="1"/>
</dbReference>
<dbReference type="KEGG" id="fya:KMW28_01630"/>
<evidence type="ECO:0000256" key="1">
    <source>
        <dbReference type="ARBA" id="ARBA00006739"/>
    </source>
</evidence>
<accession>A0AAX1N475</accession>
<dbReference type="Pfam" id="PF00535">
    <property type="entry name" value="Glycos_transf_2"/>
    <property type="match status" value="1"/>
</dbReference>
<keyword evidence="4" id="KW-0472">Membrane</keyword>
<keyword evidence="2 6" id="KW-0328">Glycosyltransferase</keyword>
<evidence type="ECO:0000256" key="3">
    <source>
        <dbReference type="ARBA" id="ARBA00022679"/>
    </source>
</evidence>
<sequence>MTIKVNILLAARNEEKYLKKCVESLVHQKLDEDIVVKILIGNDQSEDNTLKIAENLKHRYEEVDCYTVPNHKDYKGKLNVLHFLSQKVEGQYLLFADADTIYPNSWVNFMLKSLQKSDFVTGVTIPKRNSFLDRWQRLEWMQALKNLQMLSVFNIGVTAMGNNMGISKAAFDAIGGYNNIKTTAVEDFVLFNKHLKSGGDFIQLFQYEVLAETEGVDSILLWLKQRNRWFQGGKKTHPLLIFLNYINILTLPFLVFFSLLCPQIWSVTVSILLLKFLMMVIFQYQLKIKIDWWMSLFYEPIYSFMYLRLFIYRFSSPAIDWKGRLYKSE</sequence>
<dbReference type="Proteomes" id="UP000678679">
    <property type="component" value="Chromosome 1"/>
</dbReference>
<evidence type="ECO:0000256" key="2">
    <source>
        <dbReference type="ARBA" id="ARBA00022676"/>
    </source>
</evidence>
<keyword evidence="4" id="KW-1133">Transmembrane helix</keyword>